<dbReference type="RefSeq" id="WP_338098999.1">
    <property type="nucleotide sequence ID" value="NZ_JAWDKD010000008.1"/>
</dbReference>
<dbReference type="InterPro" id="IPR016541">
    <property type="entry name" value="UCP008505"/>
</dbReference>
<accession>A0AAE4MIK3</accession>
<dbReference type="PIRSF" id="PIRSF008505">
    <property type="entry name" value="UCP008505"/>
    <property type="match status" value="1"/>
</dbReference>
<gene>
    <name evidence="1" type="ORF">MsAg5_04450</name>
</gene>
<protein>
    <recommendedName>
        <fullName evidence="3">DUF4411 family protein</fullName>
    </recommendedName>
</protein>
<dbReference type="AlphaFoldDB" id="A0AAE4MIK3"/>
<evidence type="ECO:0000313" key="1">
    <source>
        <dbReference type="EMBL" id="MDV0446599.1"/>
    </source>
</evidence>
<reference evidence="1" key="1">
    <citation type="submission" date="2023-06" db="EMBL/GenBank/DDBJ databases">
        <title>Genome sequence of Methanosarcinaceae archaeon Ag5.</title>
        <authorList>
            <person name="Protasov E."/>
            <person name="Platt K."/>
            <person name="Poehlein A."/>
            <person name="Daniel R."/>
            <person name="Brune A."/>
        </authorList>
    </citation>
    <scope>NUCLEOTIDE SEQUENCE</scope>
    <source>
        <strain evidence="1">Ag5</strain>
    </source>
</reference>
<sequence>MEQMILRDFDSESAQPIYVFDTGVISQLFRNYYPETFPSLWKKFNRYVLDGNIISVREVKREIERLTSFPEMTVWTEKNKHIFSEPDQKEFDFLAGLFQNPAARDLVNPQNVYNGLPAADPFVISKAYATGGTVVTTEKLKPNARKIPNICQEYSVPCLNLADFFKKEKWTF</sequence>
<comment type="caution">
    <text evidence="1">The sequence shown here is derived from an EMBL/GenBank/DDBJ whole genome shotgun (WGS) entry which is preliminary data.</text>
</comment>
<proteinExistence type="predicted"/>
<organism evidence="1 2">
    <name type="scientific">Methanolapillus africanus</name>
    <dbReference type="NCBI Taxonomy" id="3028297"/>
    <lineage>
        <taxon>Archaea</taxon>
        <taxon>Methanobacteriati</taxon>
        <taxon>Methanobacteriota</taxon>
        <taxon>Stenosarchaea group</taxon>
        <taxon>Methanomicrobia</taxon>
        <taxon>Methanosarcinales</taxon>
        <taxon>Methanosarcinaceae</taxon>
        <taxon>Methanolapillus</taxon>
    </lineage>
</organism>
<dbReference type="EMBL" id="JAWDKD010000008">
    <property type="protein sequence ID" value="MDV0446599.1"/>
    <property type="molecule type" value="Genomic_DNA"/>
</dbReference>
<evidence type="ECO:0008006" key="3">
    <source>
        <dbReference type="Google" id="ProtNLM"/>
    </source>
</evidence>
<dbReference type="Proteomes" id="UP001271789">
    <property type="component" value="Unassembled WGS sequence"/>
</dbReference>
<dbReference type="Pfam" id="PF14367">
    <property type="entry name" value="DUF4411"/>
    <property type="match status" value="1"/>
</dbReference>
<name>A0AAE4MIK3_9EURY</name>
<keyword evidence="2" id="KW-1185">Reference proteome</keyword>
<evidence type="ECO:0000313" key="2">
    <source>
        <dbReference type="Proteomes" id="UP001271789"/>
    </source>
</evidence>